<dbReference type="InterPro" id="IPR005493">
    <property type="entry name" value="RraA/RraA-like"/>
</dbReference>
<dbReference type="SUPFAM" id="SSF53448">
    <property type="entry name" value="Nucleotide-diphospho-sugar transferases"/>
    <property type="match status" value="1"/>
</dbReference>
<dbReference type="Pfam" id="PF02348">
    <property type="entry name" value="CTP_transf_3"/>
    <property type="match status" value="1"/>
</dbReference>
<evidence type="ECO:0000313" key="2">
    <source>
        <dbReference type="EMBL" id="NVP03390.1"/>
    </source>
</evidence>
<dbReference type="AlphaFoldDB" id="A0A850R3L9"/>
<feature type="binding site" evidence="1">
    <location>
        <position position="332"/>
    </location>
    <ligand>
        <name>substrate</name>
    </ligand>
</feature>
<dbReference type="GO" id="GO:0008781">
    <property type="term" value="F:N-acylneuraminate cytidylyltransferase activity"/>
    <property type="evidence" value="ECO:0007669"/>
    <property type="project" value="TreeGrafter"/>
</dbReference>
<dbReference type="InterPro" id="IPR003329">
    <property type="entry name" value="Cytidylyl_trans"/>
</dbReference>
<dbReference type="EMBL" id="JABXOR010001596">
    <property type="protein sequence ID" value="NVP03390.1"/>
    <property type="molecule type" value="Genomic_DNA"/>
</dbReference>
<dbReference type="Pfam" id="PF03737">
    <property type="entry name" value="RraA-like"/>
    <property type="match status" value="1"/>
</dbReference>
<feature type="binding site" evidence="1">
    <location>
        <position position="333"/>
    </location>
    <ligand>
        <name>Mg(2+)</name>
        <dbReference type="ChEBI" id="CHEBI:18420"/>
    </ligand>
</feature>
<dbReference type="Proteomes" id="UP000533429">
    <property type="component" value="Unassembled WGS sequence"/>
</dbReference>
<protein>
    <submittedName>
        <fullName evidence="2">Cytidyltransferase</fullName>
    </submittedName>
</protein>
<comment type="caution">
    <text evidence="2">The sequence shown here is derived from an EMBL/GenBank/DDBJ whole genome shotgun (WGS) entry which is preliminary data.</text>
</comment>
<sequence>MKVVAFLPAKGSSSRIESKNMRLLDGKPLFLHTLEKLVNSDLFDDVYLDTESDDVIEAASEVKCKILKREKNLASNKTDGNKLFMNEVNNVDADIYVQVLCTSPFIDIETIKKGVDELKNSSFYDSAVLIRKERQYTWNSHGPIYDINNIPNSVDLGDTIIETMGLYIVKKSTAIETERRIGNRPFLLDASPLETIDVNWPEDFDLAELIAAGKREKDRKLLGNIKNHLTSCMLSDLLDDLGYPNQIIKGLSPNINGVKLLGRAKTLKLRKLKDGECFKGIYDALKSYDTIVPNDIILVENETPDYAYFGELNANLAIRSGASGVIVNGMTRDNLEVMSIGLPVFAKGYTCQDVRKRATTESFNKKINLNGVDVEPECLVFADSEGVIIIPKLIEKEVINEVYKRSVNEKKILSDIAYGVDVDTLTSNYGFF</sequence>
<accession>A0A850R3L9</accession>
<keyword evidence="1" id="KW-0460">Magnesium</keyword>
<comment type="cofactor">
    <cofactor evidence="1">
        <name>Mg(2+)</name>
        <dbReference type="ChEBI" id="CHEBI:18420"/>
    </cofactor>
</comment>
<dbReference type="InterPro" id="IPR050793">
    <property type="entry name" value="CMP-NeuNAc_synthase"/>
</dbReference>
<dbReference type="CDD" id="cd16841">
    <property type="entry name" value="RraA_family"/>
    <property type="match status" value="1"/>
</dbReference>
<name>A0A850R3L9_PHODD</name>
<dbReference type="Gene3D" id="3.50.30.40">
    <property type="entry name" value="Ribonuclease E inhibitor RraA/RraA-like"/>
    <property type="match status" value="1"/>
</dbReference>
<organism evidence="2 3">
    <name type="scientific">Photobacterium damselae subsp. damselae</name>
    <name type="common">Listonella damsela</name>
    <dbReference type="NCBI Taxonomy" id="85581"/>
    <lineage>
        <taxon>Bacteria</taxon>
        <taxon>Pseudomonadati</taxon>
        <taxon>Pseudomonadota</taxon>
        <taxon>Gammaproteobacteria</taxon>
        <taxon>Vibrionales</taxon>
        <taxon>Vibrionaceae</taxon>
        <taxon>Photobacterium</taxon>
    </lineage>
</organism>
<keyword evidence="2" id="KW-0808">Transferase</keyword>
<dbReference type="Gene3D" id="3.90.550.10">
    <property type="entry name" value="Spore Coat Polysaccharide Biosynthesis Protein SpsA, Chain A"/>
    <property type="match status" value="1"/>
</dbReference>
<evidence type="ECO:0000256" key="1">
    <source>
        <dbReference type="PIRSR" id="PIRSR605493-1"/>
    </source>
</evidence>
<dbReference type="GO" id="GO:0046872">
    <property type="term" value="F:metal ion binding"/>
    <property type="evidence" value="ECO:0007669"/>
    <property type="project" value="UniProtKB-KW"/>
</dbReference>
<keyword evidence="1" id="KW-0479">Metal-binding</keyword>
<dbReference type="InterPro" id="IPR029044">
    <property type="entry name" value="Nucleotide-diphossugar_trans"/>
</dbReference>
<reference evidence="2 3" key="1">
    <citation type="submission" date="2020-06" db="EMBL/GenBank/DDBJ databases">
        <title>Photobacterium damselae subsp. damselae comparative genomics.</title>
        <authorList>
            <person name="Osorio C.R."/>
        </authorList>
    </citation>
    <scope>NUCLEOTIDE SEQUENCE [LARGE SCALE GENOMIC DNA]</scope>
    <source>
        <strain evidence="2 3">TW250/03</strain>
    </source>
</reference>
<dbReference type="PANTHER" id="PTHR21485">
    <property type="entry name" value="HAD SUPERFAMILY MEMBERS CMAS AND KDSC"/>
    <property type="match status" value="1"/>
</dbReference>
<dbReference type="SUPFAM" id="SSF89562">
    <property type="entry name" value="RraA-like"/>
    <property type="match status" value="1"/>
</dbReference>
<gene>
    <name evidence="2" type="ORF">HWA77_24610</name>
</gene>
<dbReference type="PANTHER" id="PTHR21485:SF6">
    <property type="entry name" value="N-ACYLNEURAMINATE CYTIDYLYLTRANSFERASE-RELATED"/>
    <property type="match status" value="1"/>
</dbReference>
<proteinExistence type="predicted"/>
<evidence type="ECO:0000313" key="3">
    <source>
        <dbReference type="Proteomes" id="UP000533429"/>
    </source>
</evidence>
<dbReference type="InterPro" id="IPR036704">
    <property type="entry name" value="RraA/RraA-like_sf"/>
</dbReference>